<evidence type="ECO:0000313" key="4">
    <source>
        <dbReference type="Proteomes" id="UP000186455"/>
    </source>
</evidence>
<reference evidence="3 4" key="1">
    <citation type="submission" date="2015-06" db="EMBL/GenBank/DDBJ databases">
        <title>Cloning and characterization of the uncialamcin biosynthetic gene cluster.</title>
        <authorList>
            <person name="Yan X."/>
            <person name="Huang T."/>
            <person name="Ge H."/>
            <person name="Shen B."/>
        </authorList>
    </citation>
    <scope>NUCLEOTIDE SEQUENCE [LARGE SCALE GENOMIC DNA]</scope>
    <source>
        <strain evidence="3 4">DCA2648</strain>
    </source>
</reference>
<organism evidence="3 4">
    <name type="scientific">Streptomyces uncialis</name>
    <dbReference type="NCBI Taxonomy" id="1048205"/>
    <lineage>
        <taxon>Bacteria</taxon>
        <taxon>Bacillati</taxon>
        <taxon>Actinomycetota</taxon>
        <taxon>Actinomycetes</taxon>
        <taxon>Kitasatosporales</taxon>
        <taxon>Streptomycetaceae</taxon>
        <taxon>Streptomyces</taxon>
    </lineage>
</organism>
<comment type="caution">
    <text evidence="3">The sequence shown here is derived from an EMBL/GenBank/DDBJ whole genome shotgun (WGS) entry which is preliminary data.</text>
</comment>
<keyword evidence="1" id="KW-1133">Transmembrane helix</keyword>
<dbReference type="Pfam" id="PF13828">
    <property type="entry name" value="DUF4190"/>
    <property type="match status" value="1"/>
</dbReference>
<evidence type="ECO:0000313" key="3">
    <source>
        <dbReference type="EMBL" id="OKH94280.1"/>
    </source>
</evidence>
<feature type="transmembrane region" description="Helical" evidence="1">
    <location>
        <begin position="12"/>
        <end position="37"/>
    </location>
</feature>
<dbReference type="STRING" id="1048205.AB852_14630"/>
<dbReference type="Proteomes" id="UP000186455">
    <property type="component" value="Unassembled WGS sequence"/>
</dbReference>
<evidence type="ECO:0000256" key="1">
    <source>
        <dbReference type="SAM" id="Phobius"/>
    </source>
</evidence>
<feature type="domain" description="DUF4190" evidence="2">
    <location>
        <begin position="13"/>
        <end position="71"/>
    </location>
</feature>
<protein>
    <recommendedName>
        <fullName evidence="2">DUF4190 domain-containing protein</fullName>
    </recommendedName>
</protein>
<keyword evidence="4" id="KW-1185">Reference proteome</keyword>
<gene>
    <name evidence="3" type="ORF">AB852_14630</name>
</gene>
<dbReference type="AlphaFoldDB" id="A0A1Q4V966"/>
<feature type="transmembrane region" description="Helical" evidence="1">
    <location>
        <begin position="57"/>
        <end position="75"/>
    </location>
</feature>
<dbReference type="EMBL" id="LFBV01000003">
    <property type="protein sequence ID" value="OKH94280.1"/>
    <property type="molecule type" value="Genomic_DNA"/>
</dbReference>
<keyword evidence="1" id="KW-0812">Transmembrane</keyword>
<dbReference type="InterPro" id="IPR025241">
    <property type="entry name" value="DUF4190"/>
</dbReference>
<name>A0A1Q4V966_9ACTN</name>
<accession>A0A1Q4V966</accession>
<proteinExistence type="predicted"/>
<keyword evidence="1" id="KW-0472">Membrane</keyword>
<sequence length="77" mass="7875">MSDISAPSHVQGLAVLSLALGILGFFFFSLILGPLAILTGYLAMRGTEPQHTAMAKAGIAVGTAVLVLHAILLTAQS</sequence>
<evidence type="ECO:0000259" key="2">
    <source>
        <dbReference type="Pfam" id="PF13828"/>
    </source>
</evidence>